<gene>
    <name evidence="7" type="ordered locus">Desca_0466</name>
</gene>
<evidence type="ECO:0000256" key="4">
    <source>
        <dbReference type="ARBA" id="ARBA00023014"/>
    </source>
</evidence>
<dbReference type="InterPro" id="IPR058240">
    <property type="entry name" value="rSAM_sf"/>
</dbReference>
<dbReference type="SUPFAM" id="SSF102114">
    <property type="entry name" value="Radical SAM enzymes"/>
    <property type="match status" value="1"/>
</dbReference>
<dbReference type="Pfam" id="PF04459">
    <property type="entry name" value="DUF512"/>
    <property type="match status" value="1"/>
</dbReference>
<evidence type="ECO:0000313" key="8">
    <source>
        <dbReference type="Proteomes" id="UP000009226"/>
    </source>
</evidence>
<dbReference type="PROSITE" id="PS51918">
    <property type="entry name" value="RADICAL_SAM"/>
    <property type="match status" value="1"/>
</dbReference>
<sequence length="455" mass="51124">MNRPVKHNEHYINALILQAARQANILPITSVCNVACLFCSHRQNPQGVESFHIGHRTLEEIRSSLAFINPQQPVIIGESVTRVMEGEPFYHPQFPQILEEVRRRFPHTPIQITTNGTMLDQATVEWLAELSPITIYLSLNSACSANRRLLMKDRRANRSVEAARLLGERGIEYQGSIVAMPWITGWDDLTRTITYLDRCGAQVIRIFLPGYTRLAKEELKFPLTMWDQLRSFVGRVRQQVRVPVVCEPPKIDNFKPEIVGIIPGSAADRAGLKPGDILVAVSGKPVLTRVHGFHLTYQLANPMLEIQRENRPLAVPLTKGARERSGLVMDYDLDPALYEDIRKVVRFHRASQVLLLTSPLAYTRMVLGVNKFYPEPGQLKVCRVASRFFGGSIMAAGLLTVADFSLALQQYLAASATKPELILLPAIAFDQRGRDLTGETYHKLAETFGIQVEVI</sequence>
<evidence type="ECO:0000256" key="1">
    <source>
        <dbReference type="ARBA" id="ARBA00022691"/>
    </source>
</evidence>
<evidence type="ECO:0000313" key="7">
    <source>
        <dbReference type="EMBL" id="AEF93359.1"/>
    </source>
</evidence>
<keyword evidence="2" id="KW-0479">Metal-binding</keyword>
<dbReference type="Pfam" id="PF04055">
    <property type="entry name" value="Radical_SAM"/>
    <property type="match status" value="1"/>
</dbReference>
<accession>F6B7A9</accession>
<keyword evidence="3" id="KW-0408">Iron</keyword>
<keyword evidence="1" id="KW-0949">S-adenosyl-L-methionine</keyword>
<dbReference type="PANTHER" id="PTHR11228">
    <property type="entry name" value="RADICAL SAM DOMAIN PROTEIN"/>
    <property type="match status" value="1"/>
</dbReference>
<dbReference type="Gene3D" id="3.20.20.70">
    <property type="entry name" value="Aldolase class I"/>
    <property type="match status" value="1"/>
</dbReference>
<dbReference type="KEGG" id="dca:Desca_0466"/>
<dbReference type="InterPro" id="IPR007197">
    <property type="entry name" value="rSAM"/>
</dbReference>
<keyword evidence="4" id="KW-0411">Iron-sulfur</keyword>
<dbReference type="InterPro" id="IPR050377">
    <property type="entry name" value="Radical_SAM_PqqE_MftC-like"/>
</dbReference>
<dbReference type="InterPro" id="IPR041489">
    <property type="entry name" value="PDZ_6"/>
</dbReference>
<keyword evidence="8" id="KW-1185">Reference proteome</keyword>
<feature type="domain" description="Radical SAM core" evidence="6">
    <location>
        <begin position="18"/>
        <end position="250"/>
    </location>
</feature>
<feature type="domain" description="PDZ" evidence="5">
    <location>
        <begin position="258"/>
        <end position="286"/>
    </location>
</feature>
<dbReference type="STRING" id="868595.Desca_0466"/>
<dbReference type="PANTHER" id="PTHR11228:SF7">
    <property type="entry name" value="PQQA PEPTIDE CYCLASE"/>
    <property type="match status" value="1"/>
</dbReference>
<dbReference type="HOGENOM" id="CLU_610803_0_0_9"/>
<dbReference type="InterPro" id="IPR001478">
    <property type="entry name" value="PDZ"/>
</dbReference>
<dbReference type="SMART" id="SM00228">
    <property type="entry name" value="PDZ"/>
    <property type="match status" value="1"/>
</dbReference>
<protein>
    <submittedName>
        <fullName evidence="7">Radical SAM domain protein</fullName>
    </submittedName>
</protein>
<dbReference type="GO" id="GO:0003824">
    <property type="term" value="F:catalytic activity"/>
    <property type="evidence" value="ECO:0007669"/>
    <property type="project" value="InterPro"/>
</dbReference>
<evidence type="ECO:0000259" key="5">
    <source>
        <dbReference type="PROSITE" id="PS50106"/>
    </source>
</evidence>
<evidence type="ECO:0000256" key="2">
    <source>
        <dbReference type="ARBA" id="ARBA00022723"/>
    </source>
</evidence>
<dbReference type="AlphaFoldDB" id="F6B7A9"/>
<dbReference type="Gene3D" id="2.30.42.10">
    <property type="match status" value="1"/>
</dbReference>
<dbReference type="Pfam" id="PF17820">
    <property type="entry name" value="PDZ_6"/>
    <property type="match status" value="1"/>
</dbReference>
<reference evidence="7" key="1">
    <citation type="submission" date="2011-05" db="EMBL/GenBank/DDBJ databases">
        <title>Complete sequence of Desulfotomaculum carboxydivorans CO-1-SRB.</title>
        <authorList>
            <consortium name="US DOE Joint Genome Institute"/>
            <person name="Lucas S."/>
            <person name="Han J."/>
            <person name="Lapidus A."/>
            <person name="Cheng J.-F."/>
            <person name="Goodwin L."/>
            <person name="Pitluck S."/>
            <person name="Peters L."/>
            <person name="Mikhailova N."/>
            <person name="Lu M."/>
            <person name="Han C."/>
            <person name="Tapia R."/>
            <person name="Land M."/>
            <person name="Hauser L."/>
            <person name="Kyrpides N."/>
            <person name="Ivanova N."/>
            <person name="Pagani I."/>
            <person name="Stams A."/>
            <person name="Plugge C."/>
            <person name="Muyzer G."/>
            <person name="Kuever J."/>
            <person name="Parshina S."/>
            <person name="Ivanova A."/>
            <person name="Nazina T."/>
            <person name="Woyke T."/>
        </authorList>
    </citation>
    <scope>NUCLEOTIDE SEQUENCE [LARGE SCALE GENOMIC DNA]</scope>
    <source>
        <strain evidence="7">CO-1-SRB</strain>
    </source>
</reference>
<dbReference type="PROSITE" id="PS50106">
    <property type="entry name" value="PDZ"/>
    <property type="match status" value="1"/>
</dbReference>
<evidence type="ECO:0000259" key="6">
    <source>
        <dbReference type="PROSITE" id="PS51918"/>
    </source>
</evidence>
<organism evidence="7 8">
    <name type="scientific">Desulfotomaculum nigrificans (strain DSM 14880 / VKM B-2319 / CO-1-SRB)</name>
    <name type="common">Desulfotomaculum carboxydivorans</name>
    <dbReference type="NCBI Taxonomy" id="868595"/>
    <lineage>
        <taxon>Bacteria</taxon>
        <taxon>Bacillati</taxon>
        <taxon>Bacillota</taxon>
        <taxon>Clostridia</taxon>
        <taxon>Eubacteriales</taxon>
        <taxon>Desulfotomaculaceae</taxon>
        <taxon>Desulfotomaculum</taxon>
    </lineage>
</organism>
<dbReference type="Proteomes" id="UP000009226">
    <property type="component" value="Chromosome"/>
</dbReference>
<dbReference type="InterPro" id="IPR013785">
    <property type="entry name" value="Aldolase_TIM"/>
</dbReference>
<name>F6B7A9_DESCC</name>
<dbReference type="CDD" id="cd01335">
    <property type="entry name" value="Radical_SAM"/>
    <property type="match status" value="1"/>
</dbReference>
<dbReference type="SUPFAM" id="SSF50156">
    <property type="entry name" value="PDZ domain-like"/>
    <property type="match status" value="1"/>
</dbReference>
<dbReference type="SFLD" id="SFLDS00029">
    <property type="entry name" value="Radical_SAM"/>
    <property type="match status" value="1"/>
</dbReference>
<dbReference type="GO" id="GO:0051536">
    <property type="term" value="F:iron-sulfur cluster binding"/>
    <property type="evidence" value="ECO:0007669"/>
    <property type="project" value="UniProtKB-KW"/>
</dbReference>
<dbReference type="InterPro" id="IPR007549">
    <property type="entry name" value="DUF512"/>
</dbReference>
<dbReference type="eggNOG" id="COG0535">
    <property type="taxonomic scope" value="Bacteria"/>
</dbReference>
<dbReference type="GO" id="GO:0046872">
    <property type="term" value="F:metal ion binding"/>
    <property type="evidence" value="ECO:0007669"/>
    <property type="project" value="UniProtKB-KW"/>
</dbReference>
<dbReference type="InterPro" id="IPR036034">
    <property type="entry name" value="PDZ_sf"/>
</dbReference>
<dbReference type="EMBL" id="CP002736">
    <property type="protein sequence ID" value="AEF93359.1"/>
    <property type="molecule type" value="Genomic_DNA"/>
</dbReference>
<proteinExistence type="predicted"/>
<dbReference type="RefSeq" id="WP_013809638.1">
    <property type="nucleotide sequence ID" value="NC_015565.1"/>
</dbReference>
<evidence type="ECO:0000256" key="3">
    <source>
        <dbReference type="ARBA" id="ARBA00023004"/>
    </source>
</evidence>